<organism evidence="3 4">
    <name type="scientific">Gnomoniopsis smithogilvyi</name>
    <dbReference type="NCBI Taxonomy" id="1191159"/>
    <lineage>
        <taxon>Eukaryota</taxon>
        <taxon>Fungi</taxon>
        <taxon>Dikarya</taxon>
        <taxon>Ascomycota</taxon>
        <taxon>Pezizomycotina</taxon>
        <taxon>Sordariomycetes</taxon>
        <taxon>Sordariomycetidae</taxon>
        <taxon>Diaporthales</taxon>
        <taxon>Gnomoniaceae</taxon>
        <taxon>Gnomoniopsis</taxon>
    </lineage>
</organism>
<dbReference type="Gene3D" id="3.30.70.100">
    <property type="match status" value="1"/>
</dbReference>
<dbReference type="SUPFAM" id="SSF54909">
    <property type="entry name" value="Dimeric alpha+beta barrel"/>
    <property type="match status" value="1"/>
</dbReference>
<evidence type="ECO:0000256" key="1">
    <source>
        <dbReference type="ARBA" id="ARBA00011738"/>
    </source>
</evidence>
<dbReference type="Pfam" id="PF07876">
    <property type="entry name" value="Dabb"/>
    <property type="match status" value="1"/>
</dbReference>
<dbReference type="SMART" id="SM00886">
    <property type="entry name" value="Dabb"/>
    <property type="match status" value="1"/>
</dbReference>
<keyword evidence="4" id="KW-1185">Reference proteome</keyword>
<evidence type="ECO:0000313" key="4">
    <source>
        <dbReference type="Proteomes" id="UP001140453"/>
    </source>
</evidence>
<sequence length="111" mass="12168">MGIFHVVMFGVDPSAQAADVQNLCDQMLALKDKCVHPETKKPYIKTAMGGKENSPENHSGGLTHIFISEFENEADRKYYLEEDPAHLAFVKAAGKGVVSKVQVVDFTPGVF</sequence>
<dbReference type="PROSITE" id="PS51502">
    <property type="entry name" value="S_R_A_B_BARREL"/>
    <property type="match status" value="1"/>
</dbReference>
<dbReference type="PANTHER" id="PTHR33178:SF10">
    <property type="entry name" value="STRESS-RESPONSE A_B BARREL DOMAIN-CONTAINING PROTEIN"/>
    <property type="match status" value="1"/>
</dbReference>
<reference evidence="3" key="1">
    <citation type="submission" date="2022-10" db="EMBL/GenBank/DDBJ databases">
        <title>Tapping the CABI collections for fungal endophytes: first genome assemblies for Collariella, Neodidymelliopsis, Ascochyta clinopodiicola, Didymella pomorum, Didymosphaeria variabile, Neocosmospora piperis and Neocucurbitaria cava.</title>
        <authorList>
            <person name="Hill R."/>
        </authorList>
    </citation>
    <scope>NUCLEOTIDE SEQUENCE</scope>
    <source>
        <strain evidence="3">IMI 355082</strain>
    </source>
</reference>
<dbReference type="Proteomes" id="UP001140453">
    <property type="component" value="Unassembled WGS sequence"/>
</dbReference>
<gene>
    <name evidence="3" type="ORF">N0V93_008199</name>
</gene>
<feature type="domain" description="Stress-response A/B barrel" evidence="2">
    <location>
        <begin position="3"/>
        <end position="106"/>
    </location>
</feature>
<dbReference type="OrthoDB" id="1601230at2759"/>
<dbReference type="PANTHER" id="PTHR33178">
    <property type="match status" value="1"/>
</dbReference>
<name>A0A9W9CUI4_9PEZI</name>
<comment type="subunit">
    <text evidence="1">Homodimer.</text>
</comment>
<comment type="caution">
    <text evidence="3">The sequence shown here is derived from an EMBL/GenBank/DDBJ whole genome shotgun (WGS) entry which is preliminary data.</text>
</comment>
<proteinExistence type="predicted"/>
<protein>
    <recommendedName>
        <fullName evidence="2">Stress-response A/B barrel domain-containing protein</fullName>
    </recommendedName>
</protein>
<evidence type="ECO:0000259" key="2">
    <source>
        <dbReference type="PROSITE" id="PS51502"/>
    </source>
</evidence>
<accession>A0A9W9CUI4</accession>
<dbReference type="EMBL" id="JAPEVB010000005">
    <property type="protein sequence ID" value="KAJ4387603.1"/>
    <property type="molecule type" value="Genomic_DNA"/>
</dbReference>
<dbReference type="AlphaFoldDB" id="A0A9W9CUI4"/>
<dbReference type="InterPro" id="IPR013097">
    <property type="entry name" value="Dabb"/>
</dbReference>
<evidence type="ECO:0000313" key="3">
    <source>
        <dbReference type="EMBL" id="KAJ4387603.1"/>
    </source>
</evidence>
<dbReference type="InterPro" id="IPR044662">
    <property type="entry name" value="HS1/DABB1-like"/>
</dbReference>
<dbReference type="InterPro" id="IPR011008">
    <property type="entry name" value="Dimeric_a/b-barrel"/>
</dbReference>